<evidence type="ECO:0000313" key="2">
    <source>
        <dbReference type="Proteomes" id="UP001163603"/>
    </source>
</evidence>
<accession>A0ACC0YTQ6</accession>
<proteinExistence type="predicted"/>
<name>A0ACC0YTQ6_9ROSI</name>
<reference evidence="2" key="1">
    <citation type="journal article" date="2023" name="G3 (Bethesda)">
        <title>Genome assembly and association tests identify interacting loci associated with vigor, precocity, and sex in interspecific pistachio rootstocks.</title>
        <authorList>
            <person name="Palmer W."/>
            <person name="Jacygrad E."/>
            <person name="Sagayaradj S."/>
            <person name="Cavanaugh K."/>
            <person name="Han R."/>
            <person name="Bertier L."/>
            <person name="Beede B."/>
            <person name="Kafkas S."/>
            <person name="Golino D."/>
            <person name="Preece J."/>
            <person name="Michelmore R."/>
        </authorList>
    </citation>
    <scope>NUCLEOTIDE SEQUENCE [LARGE SCALE GENOMIC DNA]</scope>
</reference>
<dbReference type="EMBL" id="CM047740">
    <property type="protein sequence ID" value="KAJ0041080.1"/>
    <property type="molecule type" value="Genomic_DNA"/>
</dbReference>
<comment type="caution">
    <text evidence="1">The sequence shown here is derived from an EMBL/GenBank/DDBJ whole genome shotgun (WGS) entry which is preliminary data.</text>
</comment>
<organism evidence="1 2">
    <name type="scientific">Pistacia integerrima</name>
    <dbReference type="NCBI Taxonomy" id="434235"/>
    <lineage>
        <taxon>Eukaryota</taxon>
        <taxon>Viridiplantae</taxon>
        <taxon>Streptophyta</taxon>
        <taxon>Embryophyta</taxon>
        <taxon>Tracheophyta</taxon>
        <taxon>Spermatophyta</taxon>
        <taxon>Magnoliopsida</taxon>
        <taxon>eudicotyledons</taxon>
        <taxon>Gunneridae</taxon>
        <taxon>Pentapetalae</taxon>
        <taxon>rosids</taxon>
        <taxon>malvids</taxon>
        <taxon>Sapindales</taxon>
        <taxon>Anacardiaceae</taxon>
        <taxon>Pistacia</taxon>
    </lineage>
</organism>
<dbReference type="Proteomes" id="UP001163603">
    <property type="component" value="Chromosome 5"/>
</dbReference>
<sequence>MKQSRKKEQQQLWSGQQQLELDEEEEEEVSEDDASSFLSLNVKPDRNMALLDDYEMEELDYTSDPNHKSGYVAVLGKPNVGKSTLANQMIGQKLSIVTDKPQTTRHRILGICSGPEYQLCLQMILYDTPGVIEKKMHKLDSMMMKNVRSAGINADCVVVLVDASKAPQKIDEVLEEGGGDMKDKLPILLVLNKKDLIKPGEIAKKIEWYEKFTDVDEVIPVSAKYGHGVEDVKDWILSKLPVGPAYYPKAKRIACLFTELLLDIVSEHPERFFVAEIIREKIFMQYRDEVPYACQVNVVNYKTRPTAKDFIQVEIVVEKNTQKIILIGKGGKALKLLATAARLDIEDFLQKKVYLEIEVKVKENWRQDEGLLKYYGYGGKIRAL</sequence>
<evidence type="ECO:0000313" key="1">
    <source>
        <dbReference type="EMBL" id="KAJ0041080.1"/>
    </source>
</evidence>
<gene>
    <name evidence="1" type="ORF">Pint_28329</name>
</gene>
<protein>
    <submittedName>
        <fullName evidence="1">Uncharacterized protein</fullName>
    </submittedName>
</protein>
<keyword evidence="2" id="KW-1185">Reference proteome</keyword>